<evidence type="ECO:0000256" key="2">
    <source>
        <dbReference type="ARBA" id="ARBA00022598"/>
    </source>
</evidence>
<dbReference type="Proteomes" id="UP001497497">
    <property type="component" value="Unassembled WGS sequence"/>
</dbReference>
<gene>
    <name evidence="5" type="ORF">GSLYS_00022350001</name>
</gene>
<comment type="caution">
    <text evidence="5">The sequence shown here is derived from an EMBL/GenBank/DDBJ whole genome shotgun (WGS) entry which is preliminary data.</text>
</comment>
<name>A0AAV2IR26_LYMST</name>
<accession>A0AAV2IR26</accession>
<reference evidence="5 6" key="1">
    <citation type="submission" date="2024-04" db="EMBL/GenBank/DDBJ databases">
        <authorList>
            <consortium name="Genoscope - CEA"/>
            <person name="William W."/>
        </authorList>
    </citation>
    <scope>NUCLEOTIDE SEQUENCE [LARGE SCALE GENOMIC DNA]</scope>
</reference>
<proteinExistence type="inferred from homology"/>
<dbReference type="PANTHER" id="PTHR11136">
    <property type="entry name" value="FOLYLPOLYGLUTAMATE SYNTHASE-RELATED"/>
    <property type="match status" value="1"/>
</dbReference>
<feature type="non-terminal residue" evidence="5">
    <location>
        <position position="54"/>
    </location>
</feature>
<dbReference type="PANTHER" id="PTHR11136:SF0">
    <property type="entry name" value="DIHYDROFOLATE SYNTHETASE-RELATED"/>
    <property type="match status" value="1"/>
</dbReference>
<comment type="similarity">
    <text evidence="1">Belongs to the folylpolyglutamate synthase family.</text>
</comment>
<keyword evidence="4" id="KW-0067">ATP-binding</keyword>
<dbReference type="GO" id="GO:0004326">
    <property type="term" value="F:tetrahydrofolylpolyglutamate synthase activity"/>
    <property type="evidence" value="ECO:0007669"/>
    <property type="project" value="InterPro"/>
</dbReference>
<dbReference type="EMBL" id="CAXITT010003201">
    <property type="protein sequence ID" value="CAL1549033.1"/>
    <property type="molecule type" value="Genomic_DNA"/>
</dbReference>
<sequence length="54" mass="5670">IQIAGTNGKGSTVAFLESICVQAKIEVGATVSPHLISVTERVRINGNGISEKEF</sequence>
<evidence type="ECO:0000256" key="4">
    <source>
        <dbReference type="ARBA" id="ARBA00022840"/>
    </source>
</evidence>
<dbReference type="GO" id="GO:0008841">
    <property type="term" value="F:dihydrofolate synthase activity"/>
    <property type="evidence" value="ECO:0007669"/>
    <property type="project" value="TreeGrafter"/>
</dbReference>
<dbReference type="InterPro" id="IPR001645">
    <property type="entry name" value="Folylpolyglutamate_synth"/>
</dbReference>
<dbReference type="SUPFAM" id="SSF53623">
    <property type="entry name" value="MurD-like peptide ligases, catalytic domain"/>
    <property type="match status" value="1"/>
</dbReference>
<keyword evidence="6" id="KW-1185">Reference proteome</keyword>
<evidence type="ECO:0000313" key="6">
    <source>
        <dbReference type="Proteomes" id="UP001497497"/>
    </source>
</evidence>
<evidence type="ECO:0000256" key="3">
    <source>
        <dbReference type="ARBA" id="ARBA00022741"/>
    </source>
</evidence>
<feature type="non-terminal residue" evidence="5">
    <location>
        <position position="1"/>
    </location>
</feature>
<keyword evidence="2" id="KW-0436">Ligase</keyword>
<dbReference type="AlphaFoldDB" id="A0AAV2IR26"/>
<dbReference type="GO" id="GO:0005524">
    <property type="term" value="F:ATP binding"/>
    <property type="evidence" value="ECO:0007669"/>
    <property type="project" value="UniProtKB-KW"/>
</dbReference>
<dbReference type="InterPro" id="IPR036565">
    <property type="entry name" value="Mur-like_cat_sf"/>
</dbReference>
<dbReference type="Gene3D" id="3.40.1190.10">
    <property type="entry name" value="Mur-like, catalytic domain"/>
    <property type="match status" value="1"/>
</dbReference>
<evidence type="ECO:0008006" key="7">
    <source>
        <dbReference type="Google" id="ProtNLM"/>
    </source>
</evidence>
<dbReference type="GO" id="GO:0005737">
    <property type="term" value="C:cytoplasm"/>
    <property type="evidence" value="ECO:0007669"/>
    <property type="project" value="TreeGrafter"/>
</dbReference>
<protein>
    <recommendedName>
        <fullName evidence="7">Bifunctional folylpolyglutamate synthase/dihydrofolate synthase</fullName>
    </recommendedName>
</protein>
<evidence type="ECO:0000256" key="1">
    <source>
        <dbReference type="ARBA" id="ARBA00008276"/>
    </source>
</evidence>
<evidence type="ECO:0000313" key="5">
    <source>
        <dbReference type="EMBL" id="CAL1549033.1"/>
    </source>
</evidence>
<organism evidence="5 6">
    <name type="scientific">Lymnaea stagnalis</name>
    <name type="common">Great pond snail</name>
    <name type="synonym">Helix stagnalis</name>
    <dbReference type="NCBI Taxonomy" id="6523"/>
    <lineage>
        <taxon>Eukaryota</taxon>
        <taxon>Metazoa</taxon>
        <taxon>Spiralia</taxon>
        <taxon>Lophotrochozoa</taxon>
        <taxon>Mollusca</taxon>
        <taxon>Gastropoda</taxon>
        <taxon>Heterobranchia</taxon>
        <taxon>Euthyneura</taxon>
        <taxon>Panpulmonata</taxon>
        <taxon>Hygrophila</taxon>
        <taxon>Lymnaeoidea</taxon>
        <taxon>Lymnaeidae</taxon>
        <taxon>Lymnaea</taxon>
    </lineage>
</organism>
<keyword evidence="3" id="KW-0547">Nucleotide-binding</keyword>